<evidence type="ECO:0000256" key="1">
    <source>
        <dbReference type="SAM" id="Coils"/>
    </source>
</evidence>
<sequence length="187" mass="20804">MADVSSPQPGAQLGPQPDLGLLAQGLEQAASGLQQASIEMVNFANLPPISQSTAIIQQMRENHQQTQQQIQQMQQQMQQMLQMQQQLQQQMQQLRIDITTGHRATEYNSIARLQNSGIRRSDVPLTALREYTTNADVQDFPATPAQLLNMSGPALDRILTALNLPTNGTTADKKQRLRFYVGLPDVR</sequence>
<reference evidence="3" key="1">
    <citation type="journal article" date="2020" name="Stud. Mycol.">
        <title>101 Dothideomycetes genomes: A test case for predicting lifestyles and emergence of pathogens.</title>
        <authorList>
            <person name="Haridas S."/>
            <person name="Albert R."/>
            <person name="Binder M."/>
            <person name="Bloem J."/>
            <person name="LaButti K."/>
            <person name="Salamov A."/>
            <person name="Andreopoulos B."/>
            <person name="Baker S."/>
            <person name="Barry K."/>
            <person name="Bills G."/>
            <person name="Bluhm B."/>
            <person name="Cannon C."/>
            <person name="Castanera R."/>
            <person name="Culley D."/>
            <person name="Daum C."/>
            <person name="Ezra D."/>
            <person name="Gonzalez J."/>
            <person name="Henrissat B."/>
            <person name="Kuo A."/>
            <person name="Liang C."/>
            <person name="Lipzen A."/>
            <person name="Lutzoni F."/>
            <person name="Magnuson J."/>
            <person name="Mondo S."/>
            <person name="Nolan M."/>
            <person name="Ohm R."/>
            <person name="Pangilinan J."/>
            <person name="Park H.-J."/>
            <person name="Ramirez L."/>
            <person name="Alfaro M."/>
            <person name="Sun H."/>
            <person name="Tritt A."/>
            <person name="Yoshinaga Y."/>
            <person name="Zwiers L.-H."/>
            <person name="Turgeon B."/>
            <person name="Goodwin S."/>
            <person name="Spatafora J."/>
            <person name="Crous P."/>
            <person name="Grigoriev I."/>
        </authorList>
    </citation>
    <scope>NUCLEOTIDE SEQUENCE [LARGE SCALE GENOMIC DNA]</scope>
    <source>
        <strain evidence="3">CBS 304.66</strain>
    </source>
</reference>
<accession>A0A9P4MZF7</accession>
<keyword evidence="3" id="KW-1185">Reference proteome</keyword>
<dbReference type="OrthoDB" id="3797005at2759"/>
<proteinExistence type="predicted"/>
<dbReference type="Proteomes" id="UP000800093">
    <property type="component" value="Unassembled WGS sequence"/>
</dbReference>
<evidence type="ECO:0000313" key="2">
    <source>
        <dbReference type="EMBL" id="KAF2259468.1"/>
    </source>
</evidence>
<dbReference type="AlphaFoldDB" id="A0A9P4MZF7"/>
<comment type="caution">
    <text evidence="2">The sequence shown here is derived from an EMBL/GenBank/DDBJ whole genome shotgun (WGS) entry which is preliminary data.</text>
</comment>
<dbReference type="EMBL" id="ML986708">
    <property type="protein sequence ID" value="KAF2259468.1"/>
    <property type="molecule type" value="Genomic_DNA"/>
</dbReference>
<protein>
    <submittedName>
        <fullName evidence="2">Uncharacterized protein</fullName>
    </submittedName>
</protein>
<organism evidence="2 3">
    <name type="scientific">Lojkania enalia</name>
    <dbReference type="NCBI Taxonomy" id="147567"/>
    <lineage>
        <taxon>Eukaryota</taxon>
        <taxon>Fungi</taxon>
        <taxon>Dikarya</taxon>
        <taxon>Ascomycota</taxon>
        <taxon>Pezizomycotina</taxon>
        <taxon>Dothideomycetes</taxon>
        <taxon>Pleosporomycetidae</taxon>
        <taxon>Pleosporales</taxon>
        <taxon>Pleosporales incertae sedis</taxon>
        <taxon>Lojkania</taxon>
    </lineage>
</organism>
<evidence type="ECO:0000313" key="3">
    <source>
        <dbReference type="Proteomes" id="UP000800093"/>
    </source>
</evidence>
<feature type="coiled-coil region" evidence="1">
    <location>
        <begin position="49"/>
        <end position="97"/>
    </location>
</feature>
<keyword evidence="1" id="KW-0175">Coiled coil</keyword>
<gene>
    <name evidence="2" type="ORF">CC78DRAFT_537079</name>
</gene>
<name>A0A9P4MZF7_9PLEO</name>